<protein>
    <recommendedName>
        <fullName evidence="6">Ribosomal protein L11 methyltransferase</fullName>
        <shortName evidence="6">L11 Mtase</shortName>
        <ecNumber evidence="6">2.1.1.-</ecNumber>
    </recommendedName>
</protein>
<dbReference type="GO" id="GO:0005840">
    <property type="term" value="C:ribosome"/>
    <property type="evidence" value="ECO:0007669"/>
    <property type="project" value="UniProtKB-KW"/>
</dbReference>
<comment type="similarity">
    <text evidence="1 6">Belongs to the methyltransferase superfamily. PrmA family.</text>
</comment>
<name>A0A4Q1KK74_9SPHN</name>
<dbReference type="PANTHER" id="PTHR43648">
    <property type="entry name" value="ELECTRON TRANSFER FLAVOPROTEIN BETA SUBUNIT LYSINE METHYLTRANSFERASE"/>
    <property type="match status" value="1"/>
</dbReference>
<evidence type="ECO:0000256" key="4">
    <source>
        <dbReference type="ARBA" id="ARBA00022679"/>
    </source>
</evidence>
<dbReference type="GO" id="GO:0008276">
    <property type="term" value="F:protein methyltransferase activity"/>
    <property type="evidence" value="ECO:0007669"/>
    <property type="project" value="UniProtKB-UniRule"/>
</dbReference>
<feature type="binding site" evidence="6">
    <location>
        <position position="181"/>
    </location>
    <ligand>
        <name>S-adenosyl-L-methionine</name>
        <dbReference type="ChEBI" id="CHEBI:59789"/>
    </ligand>
</feature>
<dbReference type="PANTHER" id="PTHR43648:SF1">
    <property type="entry name" value="ELECTRON TRANSFER FLAVOPROTEIN BETA SUBUNIT LYSINE METHYLTRANSFERASE"/>
    <property type="match status" value="1"/>
</dbReference>
<evidence type="ECO:0000256" key="2">
    <source>
        <dbReference type="ARBA" id="ARBA00022490"/>
    </source>
</evidence>
<keyword evidence="4 6" id="KW-0808">Transferase</keyword>
<keyword evidence="3 6" id="KW-0489">Methyltransferase</keyword>
<keyword evidence="7" id="KW-0689">Ribosomal protein</keyword>
<dbReference type="GO" id="GO:0005737">
    <property type="term" value="C:cytoplasm"/>
    <property type="evidence" value="ECO:0007669"/>
    <property type="project" value="UniProtKB-SubCell"/>
</dbReference>
<proteinExistence type="inferred from homology"/>
<evidence type="ECO:0000256" key="6">
    <source>
        <dbReference type="HAMAP-Rule" id="MF_00735"/>
    </source>
</evidence>
<gene>
    <name evidence="6" type="primary">prmA</name>
    <name evidence="7" type="ORF">EQG66_02700</name>
</gene>
<reference evidence="8" key="1">
    <citation type="submission" date="2019-01" db="EMBL/GenBank/DDBJ databases">
        <title>Cytophagaceae bacterium strain CAR-16.</title>
        <authorList>
            <person name="Chen W.-M."/>
        </authorList>
    </citation>
    <scope>NUCLEOTIDE SEQUENCE [LARGE SCALE GENOMIC DNA]</scope>
    <source>
        <strain evidence="8">CHR27</strain>
    </source>
</reference>
<comment type="catalytic activity">
    <reaction evidence="6">
        <text>L-lysyl-[protein] + 3 S-adenosyl-L-methionine = N(6),N(6),N(6)-trimethyl-L-lysyl-[protein] + 3 S-adenosyl-L-homocysteine + 3 H(+)</text>
        <dbReference type="Rhea" id="RHEA:54192"/>
        <dbReference type="Rhea" id="RHEA-COMP:9752"/>
        <dbReference type="Rhea" id="RHEA-COMP:13826"/>
        <dbReference type="ChEBI" id="CHEBI:15378"/>
        <dbReference type="ChEBI" id="CHEBI:29969"/>
        <dbReference type="ChEBI" id="CHEBI:57856"/>
        <dbReference type="ChEBI" id="CHEBI:59789"/>
        <dbReference type="ChEBI" id="CHEBI:61961"/>
    </reaction>
</comment>
<evidence type="ECO:0000256" key="1">
    <source>
        <dbReference type="ARBA" id="ARBA00009741"/>
    </source>
</evidence>
<comment type="subcellular location">
    <subcellularLocation>
        <location evidence="6">Cytoplasm</location>
    </subcellularLocation>
</comment>
<dbReference type="HAMAP" id="MF_00735">
    <property type="entry name" value="Methyltr_PrmA"/>
    <property type="match status" value="1"/>
</dbReference>
<dbReference type="AlphaFoldDB" id="A0A4Q1KK74"/>
<comment type="caution">
    <text evidence="7">The sequence shown here is derived from an EMBL/GenBank/DDBJ whole genome shotgun (WGS) entry which is preliminary data.</text>
</comment>
<dbReference type="InterPro" id="IPR029063">
    <property type="entry name" value="SAM-dependent_MTases_sf"/>
</dbReference>
<dbReference type="OrthoDB" id="9785995at2"/>
<dbReference type="InterPro" id="IPR004498">
    <property type="entry name" value="Ribosomal_PrmA_MeTrfase"/>
</dbReference>
<dbReference type="CDD" id="cd02440">
    <property type="entry name" value="AdoMet_MTases"/>
    <property type="match status" value="1"/>
</dbReference>
<dbReference type="EMBL" id="SBKP01000002">
    <property type="protein sequence ID" value="RXR30261.1"/>
    <property type="molecule type" value="Genomic_DNA"/>
</dbReference>
<dbReference type="Gene3D" id="3.40.50.150">
    <property type="entry name" value="Vaccinia Virus protein VP39"/>
    <property type="match status" value="1"/>
</dbReference>
<keyword evidence="8" id="KW-1185">Reference proteome</keyword>
<feature type="binding site" evidence="6">
    <location>
        <position position="204"/>
    </location>
    <ligand>
        <name>S-adenosyl-L-methionine</name>
        <dbReference type="ChEBI" id="CHEBI:59789"/>
    </ligand>
</feature>
<keyword evidence="5 6" id="KW-0949">S-adenosyl-L-methionine</keyword>
<dbReference type="GO" id="GO:0032259">
    <property type="term" value="P:methylation"/>
    <property type="evidence" value="ECO:0007669"/>
    <property type="project" value="UniProtKB-KW"/>
</dbReference>
<evidence type="ECO:0000313" key="8">
    <source>
        <dbReference type="Proteomes" id="UP000290958"/>
    </source>
</evidence>
<keyword evidence="2 6" id="KW-0963">Cytoplasm</keyword>
<comment type="function">
    <text evidence="6">Methylates ribosomal protein L11.</text>
</comment>
<dbReference type="Pfam" id="PF06325">
    <property type="entry name" value="PrmA"/>
    <property type="match status" value="1"/>
</dbReference>
<feature type="binding site" evidence="6">
    <location>
        <position position="256"/>
    </location>
    <ligand>
        <name>S-adenosyl-L-methionine</name>
        <dbReference type="ChEBI" id="CHEBI:59789"/>
    </ligand>
</feature>
<evidence type="ECO:0000256" key="5">
    <source>
        <dbReference type="ARBA" id="ARBA00022691"/>
    </source>
</evidence>
<dbReference type="Proteomes" id="UP000290958">
    <property type="component" value="Unassembled WGS sequence"/>
</dbReference>
<keyword evidence="7" id="KW-0687">Ribonucleoprotein</keyword>
<organism evidence="7 8">
    <name type="scientific">Sphingobium fluviale</name>
    <dbReference type="NCBI Taxonomy" id="2506423"/>
    <lineage>
        <taxon>Bacteria</taxon>
        <taxon>Pseudomonadati</taxon>
        <taxon>Pseudomonadota</taxon>
        <taxon>Alphaproteobacteria</taxon>
        <taxon>Sphingomonadales</taxon>
        <taxon>Sphingomonadaceae</taxon>
        <taxon>Sphingobium</taxon>
    </lineage>
</organism>
<sequence length="350" mass="37487">MRLLRCTQLDGQTIAWNAACMAQSWKLTLPCTRAEAEAITDDMGALALLEPPPALMTSEAEEDNPSRWQLHAYFEGKPARATIKLVQSMLPSAADAKPQLERLPDEDWVSISQQGMEPVVAGRFHVRNRAEDMVPGGLVPLLIPAGRAFGTGQHQTTSGCLAMLDRCRNIGERFGAIADIGTGTGLLAFAALHLWPRAYATASDIDPAAVDVSAQNAALNGVALGFGRGELALCAAPGVDHPLIQARAPYELVIANILAGPLIELAPALCAILAEGGTLILAGLLDEQADAVTYAYRAQGLRLVDRIEADDTQGRHWPTLRLRKRPAIGWKRPRRADFGAHGEAPGFGSW</sequence>
<dbReference type="InterPro" id="IPR050078">
    <property type="entry name" value="Ribosomal_L11_MeTrfase_PrmA"/>
</dbReference>
<evidence type="ECO:0000313" key="7">
    <source>
        <dbReference type="EMBL" id="RXR30261.1"/>
    </source>
</evidence>
<accession>A0A4Q1KK74</accession>
<dbReference type="SUPFAM" id="SSF53335">
    <property type="entry name" value="S-adenosyl-L-methionine-dependent methyltransferases"/>
    <property type="match status" value="1"/>
</dbReference>
<evidence type="ECO:0000256" key="3">
    <source>
        <dbReference type="ARBA" id="ARBA00022603"/>
    </source>
</evidence>
<dbReference type="EC" id="2.1.1.-" evidence="6"/>
<feature type="binding site" evidence="6">
    <location>
        <position position="157"/>
    </location>
    <ligand>
        <name>S-adenosyl-L-methionine</name>
        <dbReference type="ChEBI" id="CHEBI:59789"/>
    </ligand>
</feature>